<dbReference type="Proteomes" id="UP000016088">
    <property type="component" value="Unassembled WGS sequence"/>
</dbReference>
<name>S9RLP2_SCHOY</name>
<evidence type="ECO:0000259" key="1">
    <source>
        <dbReference type="Pfam" id="PF13259"/>
    </source>
</evidence>
<evidence type="ECO:0000313" key="3">
    <source>
        <dbReference type="Proteomes" id="UP000016088"/>
    </source>
</evidence>
<accession>S9RLP2</accession>
<proteinExistence type="predicted"/>
<reference evidence="2 3" key="1">
    <citation type="journal article" date="2011" name="Science">
        <title>Comparative functional genomics of the fission yeasts.</title>
        <authorList>
            <person name="Rhind N."/>
            <person name="Chen Z."/>
            <person name="Yassour M."/>
            <person name="Thompson D.A."/>
            <person name="Haas B.J."/>
            <person name="Habib N."/>
            <person name="Wapinski I."/>
            <person name="Roy S."/>
            <person name="Lin M.F."/>
            <person name="Heiman D.I."/>
            <person name="Young S.K."/>
            <person name="Furuya K."/>
            <person name="Guo Y."/>
            <person name="Pidoux A."/>
            <person name="Chen H.M."/>
            <person name="Robbertse B."/>
            <person name="Goldberg J.M."/>
            <person name="Aoki K."/>
            <person name="Bayne E.H."/>
            <person name="Berlin A.M."/>
            <person name="Desjardins C.A."/>
            <person name="Dobbs E."/>
            <person name="Dukaj L."/>
            <person name="Fan L."/>
            <person name="FitzGerald M.G."/>
            <person name="French C."/>
            <person name="Gujja S."/>
            <person name="Hansen K."/>
            <person name="Keifenheim D."/>
            <person name="Levin J.Z."/>
            <person name="Mosher R.A."/>
            <person name="Mueller C.A."/>
            <person name="Pfiffner J."/>
            <person name="Priest M."/>
            <person name="Russ C."/>
            <person name="Smialowska A."/>
            <person name="Swoboda P."/>
            <person name="Sykes S.M."/>
            <person name="Vaughn M."/>
            <person name="Vengrova S."/>
            <person name="Yoder R."/>
            <person name="Zeng Q."/>
            <person name="Allshire R."/>
            <person name="Baulcombe D."/>
            <person name="Birren B.W."/>
            <person name="Brown W."/>
            <person name="Ekwall K."/>
            <person name="Kellis M."/>
            <person name="Leatherwood J."/>
            <person name="Levin H."/>
            <person name="Margalit H."/>
            <person name="Martienssen R."/>
            <person name="Nieduszynski C.A."/>
            <person name="Spatafora J.W."/>
            <person name="Friedman N."/>
            <person name="Dalgaard J.Z."/>
            <person name="Baumann P."/>
            <person name="Niki H."/>
            <person name="Regev A."/>
            <person name="Nusbaum C."/>
        </authorList>
    </citation>
    <scope>NUCLEOTIDE SEQUENCE [LARGE SCALE GENOMIC DNA]</scope>
    <source>
        <strain evidence="3">yFS286</strain>
    </source>
</reference>
<dbReference type="RefSeq" id="XP_013016326.1">
    <property type="nucleotide sequence ID" value="XM_013160872.1"/>
</dbReference>
<dbReference type="VEuPathDB" id="FungiDB:SOCG_02379"/>
<dbReference type="InterPro" id="IPR025124">
    <property type="entry name" value="Gag1-like_clamp"/>
</dbReference>
<evidence type="ECO:0000313" key="2">
    <source>
        <dbReference type="EMBL" id="EPX74899.1"/>
    </source>
</evidence>
<dbReference type="Pfam" id="PF13259">
    <property type="entry name" value="clamp_Gag1-like"/>
    <property type="match status" value="1"/>
</dbReference>
<dbReference type="AlphaFoldDB" id="S9RLP2"/>
<feature type="domain" description="Gag1-like clamp" evidence="1">
    <location>
        <begin position="5"/>
        <end position="85"/>
    </location>
</feature>
<dbReference type="OrthoDB" id="3366194at2759"/>
<organism evidence="2 3">
    <name type="scientific">Schizosaccharomyces octosporus (strain yFS286)</name>
    <name type="common">Fission yeast</name>
    <name type="synonym">Octosporomyces octosporus</name>
    <dbReference type="NCBI Taxonomy" id="483514"/>
    <lineage>
        <taxon>Eukaryota</taxon>
        <taxon>Fungi</taxon>
        <taxon>Dikarya</taxon>
        <taxon>Ascomycota</taxon>
        <taxon>Taphrinomycotina</taxon>
        <taxon>Schizosaccharomycetes</taxon>
        <taxon>Schizosaccharomycetales</taxon>
        <taxon>Schizosaccharomycetaceae</taxon>
        <taxon>Schizosaccharomyces</taxon>
    </lineage>
</organism>
<protein>
    <recommendedName>
        <fullName evidence="1">Gag1-like clamp domain-containing protein</fullName>
    </recommendedName>
</protein>
<dbReference type="eggNOG" id="ENOG502SEXD">
    <property type="taxonomic scope" value="Eukaryota"/>
</dbReference>
<keyword evidence="3" id="KW-1185">Reference proteome</keyword>
<dbReference type="OMA" id="NIMDSGN"/>
<dbReference type="EMBL" id="KE503206">
    <property type="protein sequence ID" value="EPX74899.1"/>
    <property type="molecule type" value="Genomic_DNA"/>
</dbReference>
<dbReference type="GeneID" id="25031356"/>
<dbReference type="HOGENOM" id="CLU_164937_0_0_1"/>
<gene>
    <name evidence="2" type="ORF">SOCG_02379</name>
</gene>
<sequence>MQEAVNSQNWEFGVKEWYKRRSEWLLDHDKITNEYSLEEVVIPKDVYLGVYKMLVHQEQKLKRPVKLSTIVAVLKTGWIEEGFWPATSK</sequence>